<evidence type="ECO:0000256" key="1">
    <source>
        <dbReference type="SAM" id="MobiDB-lite"/>
    </source>
</evidence>
<protein>
    <submittedName>
        <fullName evidence="2">Uncharacterized protein</fullName>
    </submittedName>
</protein>
<dbReference type="OrthoDB" id="1304922at2759"/>
<evidence type="ECO:0000313" key="3">
    <source>
        <dbReference type="Proteomes" id="UP000824120"/>
    </source>
</evidence>
<dbReference type="AlphaFoldDB" id="A0A9J5XFG5"/>
<sequence length="103" mass="11604">MAQRGSKPHACAKCGRNHHSGYTFYARVSKNKQRNGNGGNRAQSSLVAPPDRVAPRGATYVYAFGKRVRVLREEKKEEKGEERSRFVKIVEFDLWISLGVIPT</sequence>
<feature type="region of interest" description="Disordered" evidence="1">
    <location>
        <begin position="30"/>
        <end position="51"/>
    </location>
</feature>
<gene>
    <name evidence="2" type="ORF">H5410_047549</name>
</gene>
<organism evidence="2 3">
    <name type="scientific">Solanum commersonii</name>
    <name type="common">Commerson's wild potato</name>
    <name type="synonym">Commerson's nightshade</name>
    <dbReference type="NCBI Taxonomy" id="4109"/>
    <lineage>
        <taxon>Eukaryota</taxon>
        <taxon>Viridiplantae</taxon>
        <taxon>Streptophyta</taxon>
        <taxon>Embryophyta</taxon>
        <taxon>Tracheophyta</taxon>
        <taxon>Spermatophyta</taxon>
        <taxon>Magnoliopsida</taxon>
        <taxon>eudicotyledons</taxon>
        <taxon>Gunneridae</taxon>
        <taxon>Pentapetalae</taxon>
        <taxon>asterids</taxon>
        <taxon>lamiids</taxon>
        <taxon>Solanales</taxon>
        <taxon>Solanaceae</taxon>
        <taxon>Solanoideae</taxon>
        <taxon>Solaneae</taxon>
        <taxon>Solanum</taxon>
    </lineage>
</organism>
<keyword evidence="3" id="KW-1185">Reference proteome</keyword>
<dbReference type="EMBL" id="JACXVP010000009">
    <property type="protein sequence ID" value="KAG5587115.1"/>
    <property type="molecule type" value="Genomic_DNA"/>
</dbReference>
<evidence type="ECO:0000313" key="2">
    <source>
        <dbReference type="EMBL" id="KAG5587115.1"/>
    </source>
</evidence>
<comment type="caution">
    <text evidence="2">The sequence shown here is derived from an EMBL/GenBank/DDBJ whole genome shotgun (WGS) entry which is preliminary data.</text>
</comment>
<accession>A0A9J5XFG5</accession>
<proteinExistence type="predicted"/>
<name>A0A9J5XFG5_SOLCO</name>
<reference evidence="2 3" key="1">
    <citation type="submission" date="2020-09" db="EMBL/GenBank/DDBJ databases">
        <title>De no assembly of potato wild relative species, Solanum commersonii.</title>
        <authorList>
            <person name="Cho K."/>
        </authorList>
    </citation>
    <scope>NUCLEOTIDE SEQUENCE [LARGE SCALE GENOMIC DNA]</scope>
    <source>
        <strain evidence="2">LZ3.2</strain>
        <tissue evidence="2">Leaf</tissue>
    </source>
</reference>
<dbReference type="Proteomes" id="UP000824120">
    <property type="component" value="Chromosome 9"/>
</dbReference>
<feature type="non-terminal residue" evidence="2">
    <location>
        <position position="103"/>
    </location>
</feature>